<evidence type="ECO:0000256" key="6">
    <source>
        <dbReference type="SAM" id="Phobius"/>
    </source>
</evidence>
<dbReference type="GO" id="GO:0005886">
    <property type="term" value="C:plasma membrane"/>
    <property type="evidence" value="ECO:0007669"/>
    <property type="project" value="UniProtKB-SubCell"/>
</dbReference>
<proteinExistence type="predicted"/>
<keyword evidence="5 6" id="KW-0472">Membrane</keyword>
<feature type="transmembrane region" description="Helical" evidence="6">
    <location>
        <begin position="12"/>
        <end position="30"/>
    </location>
</feature>
<feature type="transmembrane region" description="Helical" evidence="6">
    <location>
        <begin position="137"/>
        <end position="159"/>
    </location>
</feature>
<dbReference type="InterPro" id="IPR050189">
    <property type="entry name" value="MFS_Efflux_Transporters"/>
</dbReference>
<dbReference type="PROSITE" id="PS50850">
    <property type="entry name" value="MFS"/>
    <property type="match status" value="1"/>
</dbReference>
<comment type="caution">
    <text evidence="8">The sequence shown here is derived from an EMBL/GenBank/DDBJ whole genome shotgun (WGS) entry which is preliminary data.</text>
</comment>
<evidence type="ECO:0000256" key="4">
    <source>
        <dbReference type="ARBA" id="ARBA00022989"/>
    </source>
</evidence>
<evidence type="ECO:0000256" key="5">
    <source>
        <dbReference type="ARBA" id="ARBA00023136"/>
    </source>
</evidence>
<accession>A0A178MUK1</accession>
<dbReference type="InterPro" id="IPR036259">
    <property type="entry name" value="MFS_trans_sf"/>
</dbReference>
<evidence type="ECO:0000259" key="7">
    <source>
        <dbReference type="PROSITE" id="PS50850"/>
    </source>
</evidence>
<dbReference type="AlphaFoldDB" id="A0A178MUK1"/>
<feature type="domain" description="Major facilitator superfamily (MFS) profile" evidence="7">
    <location>
        <begin position="16"/>
        <end position="412"/>
    </location>
</feature>
<dbReference type="RefSeq" id="WP_068490204.1">
    <property type="nucleotide sequence ID" value="NZ_LWQT01000039.1"/>
</dbReference>
<evidence type="ECO:0000256" key="2">
    <source>
        <dbReference type="ARBA" id="ARBA00022475"/>
    </source>
</evidence>
<dbReference type="OrthoDB" id="272777at2"/>
<feature type="transmembrane region" description="Helical" evidence="6">
    <location>
        <begin position="255"/>
        <end position="273"/>
    </location>
</feature>
<evidence type="ECO:0000313" key="9">
    <source>
        <dbReference type="Proteomes" id="UP000078428"/>
    </source>
</evidence>
<keyword evidence="2" id="KW-1003">Cell membrane</keyword>
<gene>
    <name evidence="8" type="ORF">A6A04_14195</name>
</gene>
<dbReference type="InterPro" id="IPR011701">
    <property type="entry name" value="MFS"/>
</dbReference>
<feature type="transmembrane region" description="Helical" evidence="6">
    <location>
        <begin position="384"/>
        <end position="403"/>
    </location>
</feature>
<keyword evidence="4 6" id="KW-1133">Transmembrane helix</keyword>
<keyword evidence="9" id="KW-1185">Reference proteome</keyword>
<reference evidence="8 9" key="1">
    <citation type="submission" date="2016-04" db="EMBL/GenBank/DDBJ databases">
        <title>Draft genome sequence of freshwater magnetotactic bacteria Magnetospirillum marisnigri SP-1 and Magnetospirillum moscoviense BB-1.</title>
        <authorList>
            <person name="Koziaeva V."/>
            <person name="Dziuba M.V."/>
            <person name="Ivanov T.M."/>
            <person name="Kuznetsov B."/>
            <person name="Grouzdev D.S."/>
        </authorList>
    </citation>
    <scope>NUCLEOTIDE SEQUENCE [LARGE SCALE GENOMIC DNA]</scope>
    <source>
        <strain evidence="8 9">SP-1</strain>
    </source>
</reference>
<feature type="transmembrane region" description="Helical" evidence="6">
    <location>
        <begin position="82"/>
        <end position="100"/>
    </location>
</feature>
<dbReference type="GO" id="GO:0022857">
    <property type="term" value="F:transmembrane transporter activity"/>
    <property type="evidence" value="ECO:0007669"/>
    <property type="project" value="InterPro"/>
</dbReference>
<dbReference type="SUPFAM" id="SSF103473">
    <property type="entry name" value="MFS general substrate transporter"/>
    <property type="match status" value="1"/>
</dbReference>
<keyword evidence="3 6" id="KW-0812">Transmembrane</keyword>
<dbReference type="PANTHER" id="PTHR43124">
    <property type="entry name" value="PURINE EFFLUX PUMP PBUE"/>
    <property type="match status" value="1"/>
</dbReference>
<dbReference type="PANTHER" id="PTHR43124:SF3">
    <property type="entry name" value="CHLORAMPHENICOL EFFLUX PUMP RV0191"/>
    <property type="match status" value="1"/>
</dbReference>
<dbReference type="EMBL" id="LWQT01000039">
    <property type="protein sequence ID" value="OAN53747.1"/>
    <property type="molecule type" value="Genomic_DNA"/>
</dbReference>
<dbReference type="STRING" id="1285242.A6A04_14195"/>
<sequence>MPGRNDYSASTLVLRVTLPFAAGYFLSYLYRTVNAILAPEIARTIALDAADIGLMTGIYFITFASAQLPLGILLDRFGPRRVEALLLAFAAAGALAFSLAESVPTLVVGRALVGFGVSACLMAALKANVQYFPPSRLALMNGVILGAGGLGAVAATAPVQMALHVTDWRGVYGGVAALTLLSGVVLWLSVPERPAHAGPNSLLAQIRDVGEIFRDATFWRVAPATMIAMGSFMSIQGLWAGPWMRDICAMTPPEVATGLTVMAAAMALGYLSTGAMAEWFEARGIAPITLGAVGMGIHGLALAAMALGWTAFPLSLAALYGFSGAACSINYAVLTRRFPLRLAGRVNTSLNLLIFVAAFALQWGLGWVIGAWDKMDGHWPPQAWTVSLGLPTAAILASVAWLVPACRAMSRP</sequence>
<feature type="transmembrane region" description="Helical" evidence="6">
    <location>
        <begin position="106"/>
        <end position="125"/>
    </location>
</feature>
<feature type="transmembrane region" description="Helical" evidence="6">
    <location>
        <begin position="285"/>
        <end position="312"/>
    </location>
</feature>
<organism evidence="8 9">
    <name type="scientific">Paramagnetospirillum marisnigri</name>
    <dbReference type="NCBI Taxonomy" id="1285242"/>
    <lineage>
        <taxon>Bacteria</taxon>
        <taxon>Pseudomonadati</taxon>
        <taxon>Pseudomonadota</taxon>
        <taxon>Alphaproteobacteria</taxon>
        <taxon>Rhodospirillales</taxon>
        <taxon>Magnetospirillaceae</taxon>
        <taxon>Paramagnetospirillum</taxon>
    </lineage>
</organism>
<dbReference type="Proteomes" id="UP000078428">
    <property type="component" value="Unassembled WGS sequence"/>
</dbReference>
<feature type="transmembrane region" description="Helical" evidence="6">
    <location>
        <begin position="217"/>
        <end position="235"/>
    </location>
</feature>
<feature type="transmembrane region" description="Helical" evidence="6">
    <location>
        <begin position="318"/>
        <end position="338"/>
    </location>
</feature>
<evidence type="ECO:0000256" key="3">
    <source>
        <dbReference type="ARBA" id="ARBA00022692"/>
    </source>
</evidence>
<protein>
    <submittedName>
        <fullName evidence="8">MFS transporter permease</fullName>
    </submittedName>
</protein>
<evidence type="ECO:0000256" key="1">
    <source>
        <dbReference type="ARBA" id="ARBA00004651"/>
    </source>
</evidence>
<evidence type="ECO:0000313" key="8">
    <source>
        <dbReference type="EMBL" id="OAN53747.1"/>
    </source>
</evidence>
<name>A0A178MUK1_9PROT</name>
<dbReference type="Gene3D" id="1.20.1250.20">
    <property type="entry name" value="MFS general substrate transporter like domains"/>
    <property type="match status" value="1"/>
</dbReference>
<dbReference type="InterPro" id="IPR020846">
    <property type="entry name" value="MFS_dom"/>
</dbReference>
<feature type="transmembrane region" description="Helical" evidence="6">
    <location>
        <begin position="350"/>
        <end position="372"/>
    </location>
</feature>
<feature type="transmembrane region" description="Helical" evidence="6">
    <location>
        <begin position="171"/>
        <end position="190"/>
    </location>
</feature>
<comment type="subcellular location">
    <subcellularLocation>
        <location evidence="1">Cell membrane</location>
        <topology evidence="1">Multi-pass membrane protein</topology>
    </subcellularLocation>
</comment>
<feature type="transmembrane region" description="Helical" evidence="6">
    <location>
        <begin position="50"/>
        <end position="70"/>
    </location>
</feature>
<dbReference type="Pfam" id="PF07690">
    <property type="entry name" value="MFS_1"/>
    <property type="match status" value="1"/>
</dbReference>